<organism evidence="2">
    <name type="scientific">viral metagenome</name>
    <dbReference type="NCBI Taxonomy" id="1070528"/>
    <lineage>
        <taxon>unclassified sequences</taxon>
        <taxon>metagenomes</taxon>
        <taxon>organismal metagenomes</taxon>
    </lineage>
</organism>
<dbReference type="EMBL" id="MN740110">
    <property type="protein sequence ID" value="QHT88174.1"/>
    <property type="molecule type" value="Genomic_DNA"/>
</dbReference>
<name>A0A6C0I5J3_9ZZZZ</name>
<dbReference type="InterPro" id="IPR022035">
    <property type="entry name" value="PCIF1_WW"/>
</dbReference>
<proteinExistence type="predicted"/>
<feature type="domain" description="PCIF1 WW" evidence="1">
    <location>
        <begin position="188"/>
        <end position="222"/>
    </location>
</feature>
<sequence length="370" mass="44043">MNVSGSHSKIIETELYRKYLYNDIIDKVADKLRKHLEMKEIQHFMLRYIFNKIVERKLENDPVFIHQPSDICLLQVEKDLEFKNIPVNPKELVEYIDQLLNDAETLLNKAMNDNTISMDKPITYQRENNIFTYDNKIYKNISNLGNFSNPDLYCYSIALNIRYSYLHLSTHGLARDYQKMGYSKYDGFEIFASSFNHYFDLYHSAFPDLEKPFGSLGSFFSCVDPSLLKCSIDTVLNSIRNNEYTEGMEKKFKECFFMSDVYKKNMNGKSCYYKSSKNRYKNKVMFVNPPFDMVLMSIVFFIFEYLNIEYKTIFTVPNWSNFLFLERMKRNSRTKRTIVYSKGTLKFINHMNNKKIYPCDIAEMYLYPDL</sequence>
<reference evidence="2" key="1">
    <citation type="journal article" date="2020" name="Nature">
        <title>Giant virus diversity and host interactions through global metagenomics.</title>
        <authorList>
            <person name="Schulz F."/>
            <person name="Roux S."/>
            <person name="Paez-Espino D."/>
            <person name="Jungbluth S."/>
            <person name="Walsh D.A."/>
            <person name="Denef V.J."/>
            <person name="McMahon K.D."/>
            <person name="Konstantinidis K.T."/>
            <person name="Eloe-Fadrosh E.A."/>
            <person name="Kyrpides N.C."/>
            <person name="Woyke T."/>
        </authorList>
    </citation>
    <scope>NUCLEOTIDE SEQUENCE</scope>
    <source>
        <strain evidence="2">GVMAG-M-3300023184-24</strain>
    </source>
</reference>
<protein>
    <recommendedName>
        <fullName evidence="1">PCIF1 WW domain-containing protein</fullName>
    </recommendedName>
</protein>
<dbReference type="AlphaFoldDB" id="A0A6C0I5J3"/>
<accession>A0A6C0I5J3</accession>
<evidence type="ECO:0000259" key="1">
    <source>
        <dbReference type="Pfam" id="PF12237"/>
    </source>
</evidence>
<dbReference type="Pfam" id="PF12237">
    <property type="entry name" value="PCIF1_WW"/>
    <property type="match status" value="1"/>
</dbReference>
<evidence type="ECO:0000313" key="2">
    <source>
        <dbReference type="EMBL" id="QHT88174.1"/>
    </source>
</evidence>